<keyword evidence="2" id="KW-0406">Ion transport</keyword>
<dbReference type="InterPro" id="IPR050970">
    <property type="entry name" value="Cl_channel_volt-gated"/>
</dbReference>
<evidence type="ECO:0000256" key="2">
    <source>
        <dbReference type="ARBA" id="ARBA00023065"/>
    </source>
</evidence>
<organism evidence="4 5">
    <name type="scientific">Sphaeroforma arctica JP610</name>
    <dbReference type="NCBI Taxonomy" id="667725"/>
    <lineage>
        <taxon>Eukaryota</taxon>
        <taxon>Ichthyosporea</taxon>
        <taxon>Ichthyophonida</taxon>
        <taxon>Sphaeroforma</taxon>
    </lineage>
</organism>
<evidence type="ECO:0000313" key="5">
    <source>
        <dbReference type="Proteomes" id="UP000054560"/>
    </source>
</evidence>
<dbReference type="GeneID" id="25913253"/>
<reference evidence="4 5" key="1">
    <citation type="submission" date="2011-02" db="EMBL/GenBank/DDBJ databases">
        <title>The Genome Sequence of Sphaeroforma arctica JP610.</title>
        <authorList>
            <consortium name="The Broad Institute Genome Sequencing Platform"/>
            <person name="Russ C."/>
            <person name="Cuomo C."/>
            <person name="Young S.K."/>
            <person name="Zeng Q."/>
            <person name="Gargeya S."/>
            <person name="Alvarado L."/>
            <person name="Berlin A."/>
            <person name="Chapman S.B."/>
            <person name="Chen Z."/>
            <person name="Freedman E."/>
            <person name="Gellesch M."/>
            <person name="Goldberg J."/>
            <person name="Griggs A."/>
            <person name="Gujja S."/>
            <person name="Heilman E."/>
            <person name="Heiman D."/>
            <person name="Howarth C."/>
            <person name="Mehta T."/>
            <person name="Neiman D."/>
            <person name="Pearson M."/>
            <person name="Roberts A."/>
            <person name="Saif S."/>
            <person name="Shea T."/>
            <person name="Shenoy N."/>
            <person name="Sisk P."/>
            <person name="Stolte C."/>
            <person name="Sykes S."/>
            <person name="White J."/>
            <person name="Yandava C."/>
            <person name="Burger G."/>
            <person name="Gray M.W."/>
            <person name="Holland P.W.H."/>
            <person name="King N."/>
            <person name="Lang F.B.F."/>
            <person name="Roger A.J."/>
            <person name="Ruiz-Trillo I."/>
            <person name="Haas B."/>
            <person name="Nusbaum C."/>
            <person name="Birren B."/>
        </authorList>
    </citation>
    <scope>NUCLEOTIDE SEQUENCE [LARGE SCALE GENOMIC DNA]</scope>
    <source>
        <strain evidence="4 5">JP610</strain>
    </source>
</reference>
<evidence type="ECO:0000256" key="3">
    <source>
        <dbReference type="ARBA" id="ARBA00023214"/>
    </source>
</evidence>
<protein>
    <recommendedName>
        <fullName evidence="6">CBS domain-containing protein</fullName>
    </recommendedName>
</protein>
<dbReference type="AlphaFoldDB" id="A0A0L0FD84"/>
<dbReference type="EMBL" id="KQ244149">
    <property type="protein sequence ID" value="KNC74712.1"/>
    <property type="molecule type" value="Genomic_DNA"/>
</dbReference>
<dbReference type="RefSeq" id="XP_014148614.1">
    <property type="nucleotide sequence ID" value="XM_014293139.1"/>
</dbReference>
<name>A0A0L0FD84_9EUKA</name>
<dbReference type="PANTHER" id="PTHR45720">
    <property type="entry name" value="CHLORIDE CHANNEL PROTEIN 2"/>
    <property type="match status" value="1"/>
</dbReference>
<keyword evidence="3" id="KW-0868">Chloride</keyword>
<dbReference type="InterPro" id="IPR046342">
    <property type="entry name" value="CBS_dom_sf"/>
</dbReference>
<dbReference type="SUPFAM" id="SSF54631">
    <property type="entry name" value="CBS-domain pair"/>
    <property type="match status" value="1"/>
</dbReference>
<dbReference type="Proteomes" id="UP000054560">
    <property type="component" value="Unassembled WGS sequence"/>
</dbReference>
<evidence type="ECO:0000313" key="4">
    <source>
        <dbReference type="EMBL" id="KNC74712.1"/>
    </source>
</evidence>
<gene>
    <name evidence="4" type="ORF">SARC_12749</name>
</gene>
<evidence type="ECO:0008006" key="6">
    <source>
        <dbReference type="Google" id="ProtNLM"/>
    </source>
</evidence>
<accession>A0A0L0FD84</accession>
<sequence length="73" mass="8530">MPDLLIDPSPFQVVHLSPLSEVHFMFIMLRCSHLFVTRFGRLIGYIMLKDLMHNDQNTRHKIKTVDTQPALPK</sequence>
<dbReference type="OrthoDB" id="4564at2759"/>
<dbReference type="GO" id="GO:0005247">
    <property type="term" value="F:voltage-gated chloride channel activity"/>
    <property type="evidence" value="ECO:0007669"/>
    <property type="project" value="TreeGrafter"/>
</dbReference>
<dbReference type="Gene3D" id="3.10.580.10">
    <property type="entry name" value="CBS-domain"/>
    <property type="match status" value="1"/>
</dbReference>
<dbReference type="PANTHER" id="PTHR45720:SF10">
    <property type="entry name" value="CHLORIDE CHANNEL PROTEIN 2"/>
    <property type="match status" value="1"/>
</dbReference>
<keyword evidence="1" id="KW-0813">Transport</keyword>
<proteinExistence type="predicted"/>
<keyword evidence="5" id="KW-1185">Reference proteome</keyword>
<evidence type="ECO:0000256" key="1">
    <source>
        <dbReference type="ARBA" id="ARBA00022448"/>
    </source>
</evidence>